<protein>
    <recommendedName>
        <fullName evidence="7">Integrase catalytic domain-containing protein</fullName>
    </recommendedName>
</protein>
<dbReference type="AlphaFoldDB" id="A0AAD9E3T2"/>
<dbReference type="Pfam" id="PF00385">
    <property type="entry name" value="Chromo"/>
    <property type="match status" value="1"/>
</dbReference>
<accession>A0AAD9E3T2</accession>
<comment type="caution">
    <text evidence="5">The sequence shown here is derived from an EMBL/GenBank/DDBJ whole genome shotgun (WGS) entry which is preliminary data.</text>
</comment>
<keyword evidence="6" id="KW-1185">Reference proteome</keyword>
<evidence type="ECO:0000313" key="5">
    <source>
        <dbReference type="EMBL" id="KAK1801227.1"/>
    </source>
</evidence>
<dbReference type="SUPFAM" id="SSF56672">
    <property type="entry name" value="DNA/RNA polymerases"/>
    <property type="match status" value="1"/>
</dbReference>
<dbReference type="InterPro" id="IPR012337">
    <property type="entry name" value="RNaseH-like_sf"/>
</dbReference>
<proteinExistence type="predicted"/>
<comment type="subcellular location">
    <subcellularLocation>
        <location evidence="1">Nucleus</location>
    </subcellularLocation>
</comment>
<dbReference type="InterPro" id="IPR050951">
    <property type="entry name" value="Retrovirus_Pol_polyprotein"/>
</dbReference>
<feature type="domain" description="Integrase catalytic" evidence="4">
    <location>
        <begin position="109"/>
        <end position="299"/>
    </location>
</feature>
<organism evidence="5 6">
    <name type="scientific">Electrophorus voltai</name>
    <dbReference type="NCBI Taxonomy" id="2609070"/>
    <lineage>
        <taxon>Eukaryota</taxon>
        <taxon>Metazoa</taxon>
        <taxon>Chordata</taxon>
        <taxon>Craniata</taxon>
        <taxon>Vertebrata</taxon>
        <taxon>Euteleostomi</taxon>
        <taxon>Actinopterygii</taxon>
        <taxon>Neopterygii</taxon>
        <taxon>Teleostei</taxon>
        <taxon>Ostariophysi</taxon>
        <taxon>Gymnotiformes</taxon>
        <taxon>Gymnotoidei</taxon>
        <taxon>Gymnotidae</taxon>
        <taxon>Electrophorus</taxon>
    </lineage>
</organism>
<feature type="compositionally biased region" description="Low complexity" evidence="2">
    <location>
        <begin position="435"/>
        <end position="449"/>
    </location>
</feature>
<dbReference type="Gene3D" id="3.10.10.10">
    <property type="entry name" value="HIV Type 1 Reverse Transcriptase, subunit A, domain 1"/>
    <property type="match status" value="1"/>
</dbReference>
<dbReference type="InterPro" id="IPR001584">
    <property type="entry name" value="Integrase_cat-core"/>
</dbReference>
<dbReference type="PROSITE" id="PS50994">
    <property type="entry name" value="INTEGRASE"/>
    <property type="match status" value="1"/>
</dbReference>
<dbReference type="PANTHER" id="PTHR37984">
    <property type="entry name" value="PROTEIN CBG26694"/>
    <property type="match status" value="1"/>
</dbReference>
<dbReference type="InterPro" id="IPR023780">
    <property type="entry name" value="Chromo_domain"/>
</dbReference>
<dbReference type="GO" id="GO:0003676">
    <property type="term" value="F:nucleic acid binding"/>
    <property type="evidence" value="ECO:0007669"/>
    <property type="project" value="InterPro"/>
</dbReference>
<reference evidence="5" key="1">
    <citation type="submission" date="2023-03" db="EMBL/GenBank/DDBJ databases">
        <title>Electrophorus voltai genome.</title>
        <authorList>
            <person name="Bian C."/>
        </authorList>
    </citation>
    <scope>NUCLEOTIDE SEQUENCE</scope>
    <source>
        <strain evidence="5">CB-2022</strain>
        <tissue evidence="5">Muscle</tissue>
    </source>
</reference>
<dbReference type="Proteomes" id="UP001239994">
    <property type="component" value="Unassembled WGS sequence"/>
</dbReference>
<dbReference type="SMART" id="SM00298">
    <property type="entry name" value="CHROMO"/>
    <property type="match status" value="1"/>
</dbReference>
<dbReference type="InterPro" id="IPR000953">
    <property type="entry name" value="Chromo/chromo_shadow_dom"/>
</dbReference>
<feature type="domain" description="Chromo" evidence="3">
    <location>
        <begin position="380"/>
        <end position="438"/>
    </location>
</feature>
<gene>
    <name evidence="5" type="ORF">P4O66_022921</name>
</gene>
<evidence type="ECO:0000313" key="6">
    <source>
        <dbReference type="Proteomes" id="UP001239994"/>
    </source>
</evidence>
<dbReference type="GO" id="GO:0005634">
    <property type="term" value="C:nucleus"/>
    <property type="evidence" value="ECO:0007669"/>
    <property type="project" value="UniProtKB-SubCell"/>
</dbReference>
<dbReference type="Gene3D" id="3.30.420.10">
    <property type="entry name" value="Ribonuclease H-like superfamily/Ribonuclease H"/>
    <property type="match status" value="1"/>
</dbReference>
<dbReference type="PROSITE" id="PS50013">
    <property type="entry name" value="CHROMO_2"/>
    <property type="match status" value="1"/>
</dbReference>
<dbReference type="EMBL" id="JAROKS010000009">
    <property type="protein sequence ID" value="KAK1801227.1"/>
    <property type="molecule type" value="Genomic_DNA"/>
</dbReference>
<dbReference type="InterPro" id="IPR043502">
    <property type="entry name" value="DNA/RNA_pol_sf"/>
</dbReference>
<evidence type="ECO:0000256" key="1">
    <source>
        <dbReference type="ARBA" id="ARBA00004123"/>
    </source>
</evidence>
<dbReference type="InterPro" id="IPR036397">
    <property type="entry name" value="RNaseH_sf"/>
</dbReference>
<dbReference type="SUPFAM" id="SSF53098">
    <property type="entry name" value="Ribonuclease H-like"/>
    <property type="match status" value="1"/>
</dbReference>
<dbReference type="GO" id="GO:0015074">
    <property type="term" value="P:DNA integration"/>
    <property type="evidence" value="ECO:0007669"/>
    <property type="project" value="InterPro"/>
</dbReference>
<evidence type="ECO:0008006" key="7">
    <source>
        <dbReference type="Google" id="ProtNLM"/>
    </source>
</evidence>
<dbReference type="PANTHER" id="PTHR37984:SF5">
    <property type="entry name" value="PROTEIN NYNRIN-LIKE"/>
    <property type="match status" value="1"/>
</dbReference>
<sequence>MVQYIKEALEQGYIHPSTSPASARVFLVKKDGGLRPCVDYQGLYKLLVQYPYPFPLVPAALEQLRGASLLARPLTNQLLGPTQRIKWTSEVEKAFEEMKTAFSTVLVLRQPEPERLFVVEVDAANIKAANPYPQCPPNCLYVPLNHRGPHHVGAYIFGDRTPWRYLHHTADQSVLFVAGNEQGGGDVASCTDCARKQFGPPEDIVSDRGSQFTSRVWKELLGKLNIMVSLTSGSHPQTNGQVERVNQELEQLAVERWCKESERTWEDAHQRLCKAIATYKKKVDRKWGETPQFVIRHKVWVSTKDSHAGATGKTMYESPYTINDQINEVSYRVGLTGSSRASQEFHVLAPKPVTEGPLAKEEAPSGDLLPPLEMEAGPVYRVQTLLDSQRRGRGLQYLVDWEGYGPEECSWVPASQILDPDLVIYSHRLHLLKPAPSQQGRSRSRSLAGSLGGRRRSVMVGRSPTESNTPTPDRGHTTNLPCSQSPAF</sequence>
<name>A0AAD9E3T2_9TELE</name>
<evidence type="ECO:0000259" key="4">
    <source>
        <dbReference type="PROSITE" id="PS50994"/>
    </source>
</evidence>
<feature type="region of interest" description="Disordered" evidence="2">
    <location>
        <begin position="435"/>
        <end position="488"/>
    </location>
</feature>
<dbReference type="InterPro" id="IPR016197">
    <property type="entry name" value="Chromo-like_dom_sf"/>
</dbReference>
<dbReference type="Gene3D" id="2.40.50.40">
    <property type="match status" value="1"/>
</dbReference>
<evidence type="ECO:0000256" key="2">
    <source>
        <dbReference type="SAM" id="MobiDB-lite"/>
    </source>
</evidence>
<feature type="compositionally biased region" description="Polar residues" evidence="2">
    <location>
        <begin position="464"/>
        <end position="488"/>
    </location>
</feature>
<dbReference type="SUPFAM" id="SSF54160">
    <property type="entry name" value="Chromo domain-like"/>
    <property type="match status" value="1"/>
</dbReference>
<evidence type="ECO:0000259" key="3">
    <source>
        <dbReference type="PROSITE" id="PS50013"/>
    </source>
</evidence>